<dbReference type="EMBL" id="QWEG01000014">
    <property type="protein sequence ID" value="RHW34813.1"/>
    <property type="molecule type" value="Genomic_DNA"/>
</dbReference>
<sequence>MNRKIKMNYIAVNDLFTDENNVYRVLWKDPGNIICYVIEINEKSSLPKKYLIKEIEENLTNEVYRIIQDKSLVQRLSSSPPNEKDLAYRDNAWNHIRELISKEPAIYERQQRGLLIKEAQLKQNKSFNTLIKLLRKYWQRGLVKDCLLPDYHNCGKSGSRVFTKKTGRPRKAENQTGINVDKDILKMFEIAIKKYYLNNIRPSLAFAYRNMIKDNYTKGYYFDDNTKKLVIEDVDKIPSKHQFYYWFKKIFNSEEIIRKRESNSAFERNHRALLGSTEFEMMGPGSLYQIDATPADIFLVNRLNPNWLIGKPTVYFVTDVFSRMITGFHISLRNPSWICMAAALSNTNASKVEFCAQYGINIQDKDWPAKYLPDAIVGDRGELESHFVESLITGLGIDINNNPPHRPDWKGIVEQLFNNSQKKLGPLLPGYLPKHAAERGSGDFRQNATLTLDEYIKVIIHYVLQYNHHHYMDNYNRSEDMIREGVRPIPIELWNWGIKNKSGSLRAFSPEIVNFYLLPRDSATVTANGIKFNKKMLYSCDKAVRENWFSLARKKTWRVKVSYDPRNLNQIFLHENDGSNPYTILTLISHQEDKFKNKTIDEIDQLIEFEEREKSNFKHAKLESEINLIAAVEEIVDNAIKNKEKHKNPSISKTRKIKEVKEQREKERVIRDVEESFVKTIENEPRPEPILNNTGSTGGSKVYSIKDLFKKNKELKNSDG</sequence>
<keyword evidence="2" id="KW-0238">DNA-binding</keyword>
<reference evidence="2 3" key="1">
    <citation type="journal article" date="2017" name="Int. J. Syst. Evol. Microbiol.">
        <title>Bacillus notoginsengisoli sp. nov., a novel bacterium isolated from the rhizosphere of Panax notoginseng.</title>
        <authorList>
            <person name="Zhang M.Y."/>
            <person name="Cheng J."/>
            <person name="Cai Y."/>
            <person name="Zhang T.Y."/>
            <person name="Wu Y.Y."/>
            <person name="Manikprabhu D."/>
            <person name="Li W.J."/>
            <person name="Zhang Y.X."/>
        </authorList>
    </citation>
    <scope>NUCLEOTIDE SEQUENCE [LARGE SCALE GENOMIC DNA]</scope>
    <source>
        <strain evidence="2 3">JCM 30743</strain>
    </source>
</reference>
<feature type="domain" description="Integrase catalytic" evidence="1">
    <location>
        <begin position="280"/>
        <end position="498"/>
    </location>
</feature>
<dbReference type="Gene3D" id="3.30.420.10">
    <property type="entry name" value="Ribonuclease H-like superfamily/Ribonuclease H"/>
    <property type="match status" value="1"/>
</dbReference>
<organism evidence="2 3">
    <name type="scientific">Neobacillus notoginsengisoli</name>
    <dbReference type="NCBI Taxonomy" id="1578198"/>
    <lineage>
        <taxon>Bacteria</taxon>
        <taxon>Bacillati</taxon>
        <taxon>Bacillota</taxon>
        <taxon>Bacilli</taxon>
        <taxon>Bacillales</taxon>
        <taxon>Bacillaceae</taxon>
        <taxon>Neobacillus</taxon>
    </lineage>
</organism>
<evidence type="ECO:0000313" key="2">
    <source>
        <dbReference type="EMBL" id="RHW34813.1"/>
    </source>
</evidence>
<dbReference type="PROSITE" id="PS50994">
    <property type="entry name" value="INTEGRASE"/>
    <property type="match status" value="1"/>
</dbReference>
<keyword evidence="3" id="KW-1185">Reference proteome</keyword>
<dbReference type="InterPro" id="IPR001584">
    <property type="entry name" value="Integrase_cat-core"/>
</dbReference>
<dbReference type="Pfam" id="PF09299">
    <property type="entry name" value="Mu-transpos_C"/>
    <property type="match status" value="1"/>
</dbReference>
<dbReference type="InterPro" id="IPR012337">
    <property type="entry name" value="RNaseH-like_sf"/>
</dbReference>
<accession>A0A417YMN1</accession>
<dbReference type="InterPro" id="IPR015378">
    <property type="entry name" value="Transposase-like_Mu_C"/>
</dbReference>
<evidence type="ECO:0000259" key="1">
    <source>
        <dbReference type="PROSITE" id="PS50994"/>
    </source>
</evidence>
<dbReference type="GO" id="GO:0003677">
    <property type="term" value="F:DNA binding"/>
    <property type="evidence" value="ECO:0007669"/>
    <property type="project" value="UniProtKB-KW"/>
</dbReference>
<dbReference type="InterPro" id="IPR036397">
    <property type="entry name" value="RNaseH_sf"/>
</dbReference>
<dbReference type="GO" id="GO:0015074">
    <property type="term" value="P:DNA integration"/>
    <property type="evidence" value="ECO:0007669"/>
    <property type="project" value="InterPro"/>
</dbReference>
<gene>
    <name evidence="2" type="ORF">D1B31_19285</name>
</gene>
<dbReference type="SUPFAM" id="SSF53098">
    <property type="entry name" value="Ribonuclease H-like"/>
    <property type="match status" value="1"/>
</dbReference>
<dbReference type="Proteomes" id="UP000284416">
    <property type="component" value="Unassembled WGS sequence"/>
</dbReference>
<proteinExistence type="predicted"/>
<comment type="caution">
    <text evidence="2">The sequence shown here is derived from an EMBL/GenBank/DDBJ whole genome shotgun (WGS) entry which is preliminary data.</text>
</comment>
<protein>
    <submittedName>
        <fullName evidence="2">DNA-binding protein</fullName>
    </submittedName>
</protein>
<name>A0A417YMN1_9BACI</name>
<dbReference type="AlphaFoldDB" id="A0A417YMN1"/>
<evidence type="ECO:0000313" key="3">
    <source>
        <dbReference type="Proteomes" id="UP000284416"/>
    </source>
</evidence>